<evidence type="ECO:0000313" key="4">
    <source>
        <dbReference type="Proteomes" id="UP001610563"/>
    </source>
</evidence>
<proteinExistence type="predicted"/>
<keyword evidence="4" id="KW-1185">Reference proteome</keyword>
<dbReference type="Gene3D" id="3.40.50.1820">
    <property type="entry name" value="alpha/beta hydrolase"/>
    <property type="match status" value="1"/>
</dbReference>
<keyword evidence="1" id="KW-0378">Hydrolase</keyword>
<evidence type="ECO:0000313" key="3">
    <source>
        <dbReference type="EMBL" id="KAL2783936.1"/>
    </source>
</evidence>
<gene>
    <name evidence="3" type="ORF">BJX66DRAFT_349008</name>
</gene>
<dbReference type="NCBIfam" id="TIGR00976">
    <property type="entry name" value="CocE_NonD"/>
    <property type="match status" value="1"/>
</dbReference>
<evidence type="ECO:0000259" key="2">
    <source>
        <dbReference type="SMART" id="SM00939"/>
    </source>
</evidence>
<dbReference type="InterPro" id="IPR013736">
    <property type="entry name" value="Xaa-Pro_dipept_C"/>
</dbReference>
<evidence type="ECO:0000256" key="1">
    <source>
        <dbReference type="ARBA" id="ARBA00022801"/>
    </source>
</evidence>
<dbReference type="PANTHER" id="PTHR43056">
    <property type="entry name" value="PEPTIDASE S9 PROLYL OLIGOPEPTIDASE"/>
    <property type="match status" value="1"/>
</dbReference>
<comment type="caution">
    <text evidence="3">The sequence shown here is derived from an EMBL/GenBank/DDBJ whole genome shotgun (WGS) entry which is preliminary data.</text>
</comment>
<sequence length="593" mass="66944">MPSLPQIAGRPINPPKVGVNNYQGFQPNKTEILPKGWNGYNSRPLPCDILVEHDVGIKVRDGCTLYCDIYRPNPATSGPEHQKVPALICWSPFGKKLNGLTFLPMMTPYNIGVPDGRLSGLEKFEAPDPAEFVPRGYAVINADSRGVGDSDGMAVIMGTQEGEDGYDVIEAIAKMDWCTGNVGLAGNSHLAICQWFIAQQQPPSLKAIAPWEGCGDLFREQFVRGGIYAGKFFRLISDKMVQGYHGLEDFDEMHRRSPLSNAHWEDKRPDMTKIKVPAYITGTYSNPLHAMGAIRSWLEIDNPNKWLRFTGIQEWHEIWADQPSLDELALFFDRFLKDKHDNGWDQTPRVRMTTLQFGEQDPLMNIVVDDFPLPQTEYKQLYLTSDQSLQTSPSSSEFTSYDSRGNTPAVFSFVFKEKTRLMGIPKAVMYMSCNDLDDMDVYVLIRKLDKDGKPMLSLNIPWHSVPFDKIADIPRDKLSDLLLYQGPTGILRASHREIDPKRSIHPNYPFHPHTREQKIPPGTITKLEIGMWPMGIDYEAGQGLQVQVWGHNPQMHPHKGLEGSAPNELNRGFHHIHTGLEHPSHIVLPFVPL</sequence>
<accession>A0ABR4FKZ7</accession>
<dbReference type="SUPFAM" id="SSF49785">
    <property type="entry name" value="Galactose-binding domain-like"/>
    <property type="match status" value="1"/>
</dbReference>
<dbReference type="InterPro" id="IPR008979">
    <property type="entry name" value="Galactose-bd-like_sf"/>
</dbReference>
<feature type="domain" description="Xaa-Pro dipeptidyl-peptidase C-terminal" evidence="2">
    <location>
        <begin position="329"/>
        <end position="587"/>
    </location>
</feature>
<protein>
    <submittedName>
        <fullName evidence="3">Alpha/beta-hydrolase</fullName>
    </submittedName>
</protein>
<dbReference type="InterPro" id="IPR005674">
    <property type="entry name" value="CocE/Ser_esterase"/>
</dbReference>
<dbReference type="InterPro" id="IPR000383">
    <property type="entry name" value="Xaa-Pro-like_dom"/>
</dbReference>
<dbReference type="EMBL" id="JBFTWV010000203">
    <property type="protein sequence ID" value="KAL2783936.1"/>
    <property type="molecule type" value="Genomic_DNA"/>
</dbReference>
<name>A0ABR4FKZ7_9EURO</name>
<organism evidence="3 4">
    <name type="scientific">Aspergillus keveii</name>
    <dbReference type="NCBI Taxonomy" id="714993"/>
    <lineage>
        <taxon>Eukaryota</taxon>
        <taxon>Fungi</taxon>
        <taxon>Dikarya</taxon>
        <taxon>Ascomycota</taxon>
        <taxon>Pezizomycotina</taxon>
        <taxon>Eurotiomycetes</taxon>
        <taxon>Eurotiomycetidae</taxon>
        <taxon>Eurotiales</taxon>
        <taxon>Aspergillaceae</taxon>
        <taxon>Aspergillus</taxon>
        <taxon>Aspergillus subgen. Nidulantes</taxon>
    </lineage>
</organism>
<dbReference type="SUPFAM" id="SSF53474">
    <property type="entry name" value="alpha/beta-Hydrolases"/>
    <property type="match status" value="1"/>
</dbReference>
<dbReference type="Pfam" id="PF08530">
    <property type="entry name" value="PepX_C"/>
    <property type="match status" value="1"/>
</dbReference>
<reference evidence="3 4" key="1">
    <citation type="submission" date="2024-07" db="EMBL/GenBank/DDBJ databases">
        <title>Section-level genome sequencing and comparative genomics of Aspergillus sections Usti and Cavernicolus.</title>
        <authorList>
            <consortium name="Lawrence Berkeley National Laboratory"/>
            <person name="Nybo J.L."/>
            <person name="Vesth T.C."/>
            <person name="Theobald S."/>
            <person name="Frisvad J.C."/>
            <person name="Larsen T.O."/>
            <person name="Kjaerboelling I."/>
            <person name="Rothschild-Mancinelli K."/>
            <person name="Lyhne E.K."/>
            <person name="Kogle M.E."/>
            <person name="Barry K."/>
            <person name="Clum A."/>
            <person name="Na H."/>
            <person name="Ledsgaard L."/>
            <person name="Lin J."/>
            <person name="Lipzen A."/>
            <person name="Kuo A."/>
            <person name="Riley R."/>
            <person name="Mondo S."/>
            <person name="Labutti K."/>
            <person name="Haridas S."/>
            <person name="Pangalinan J."/>
            <person name="Salamov A.A."/>
            <person name="Simmons B.A."/>
            <person name="Magnuson J.K."/>
            <person name="Chen J."/>
            <person name="Drula E."/>
            <person name="Henrissat B."/>
            <person name="Wiebenga A."/>
            <person name="Lubbers R.J."/>
            <person name="Gomes A.C."/>
            <person name="Makela M.R."/>
            <person name="Stajich J."/>
            <person name="Grigoriev I.V."/>
            <person name="Mortensen U.H."/>
            <person name="De Vries R.P."/>
            <person name="Baker S.E."/>
            <person name="Andersen M.R."/>
        </authorList>
    </citation>
    <scope>NUCLEOTIDE SEQUENCE [LARGE SCALE GENOMIC DNA]</scope>
    <source>
        <strain evidence="3 4">CBS 209.92</strain>
    </source>
</reference>
<dbReference type="Gene3D" id="2.60.120.260">
    <property type="entry name" value="Galactose-binding domain-like"/>
    <property type="match status" value="1"/>
</dbReference>
<dbReference type="InterPro" id="IPR050585">
    <property type="entry name" value="Xaa-Pro_dipeptidyl-ppase/CocE"/>
</dbReference>
<dbReference type="PANTHER" id="PTHR43056:SF10">
    <property type="entry name" value="COCE_NOND FAMILY, PUTATIVE (AFU_ORTHOLOGUE AFUA_7G00600)-RELATED"/>
    <property type="match status" value="1"/>
</dbReference>
<dbReference type="Proteomes" id="UP001610563">
    <property type="component" value="Unassembled WGS sequence"/>
</dbReference>
<dbReference type="Pfam" id="PF02129">
    <property type="entry name" value="Peptidase_S15"/>
    <property type="match status" value="1"/>
</dbReference>
<dbReference type="SMART" id="SM00939">
    <property type="entry name" value="PepX_C"/>
    <property type="match status" value="1"/>
</dbReference>
<dbReference type="InterPro" id="IPR029058">
    <property type="entry name" value="AB_hydrolase_fold"/>
</dbReference>
<dbReference type="Gene3D" id="1.10.3020.20">
    <property type="match status" value="1"/>
</dbReference>